<dbReference type="InterPro" id="IPR036600">
    <property type="entry name" value="PAH_sf"/>
</dbReference>
<name>A7SZC1_NEMVE</name>
<dbReference type="PROSITE" id="PS51477">
    <property type="entry name" value="PAH"/>
    <property type="match status" value="1"/>
</dbReference>
<sequence length="189" mass="21896">MRHRYMKMCPVARAIKIDKLFVMISRQANKRAQAFAEGYLEKVRSALLKSYPEIYESFLKTLVDSSMHGWSPVQSALLKSYPEIYESFLKTLVDSSMHGWSPVQLYKRMEAVLLDFPELIENFIAFLEPDQAVLAEVSMKNLQFVKARTFFRKLEVRFDLERLKSNPALATIFLVNVVFETSNNITNAL</sequence>
<dbReference type="InterPro" id="IPR052435">
    <property type="entry name" value="YY1-Transcr_Regul"/>
</dbReference>
<gene>
    <name evidence="6" type="ORF">NEMVEDRAFT_v1g219894</name>
</gene>
<dbReference type="STRING" id="45351.A7SZC1"/>
<dbReference type="PANTHER" id="PTHR16088">
    <property type="entry name" value="YY1 ASSOCIATED PROTEIN-RELATED"/>
    <property type="match status" value="1"/>
</dbReference>
<dbReference type="Proteomes" id="UP000001593">
    <property type="component" value="Unassembled WGS sequence"/>
</dbReference>
<dbReference type="Gene3D" id="1.20.1160.11">
    <property type="entry name" value="Paired amphipathic helix"/>
    <property type="match status" value="1"/>
</dbReference>
<keyword evidence="7" id="KW-1185">Reference proteome</keyword>
<dbReference type="InParanoid" id="A7SZC1"/>
<evidence type="ECO:0000256" key="2">
    <source>
        <dbReference type="ARBA" id="ARBA00023015"/>
    </source>
</evidence>
<protein>
    <submittedName>
        <fullName evidence="6">Uncharacterized protein</fullName>
    </submittedName>
</protein>
<keyword evidence="2" id="KW-0805">Transcription regulation</keyword>
<evidence type="ECO:0000256" key="5">
    <source>
        <dbReference type="PROSITE-ProRule" id="PRU00810"/>
    </source>
</evidence>
<accession>A7SZC1</accession>
<dbReference type="HOGENOM" id="CLU_1436028_0_0_1"/>
<dbReference type="GO" id="GO:0006355">
    <property type="term" value="P:regulation of DNA-templated transcription"/>
    <property type="evidence" value="ECO:0007669"/>
    <property type="project" value="InterPro"/>
</dbReference>
<dbReference type="EMBL" id="DS469960">
    <property type="protein sequence ID" value="EDO30934.1"/>
    <property type="molecule type" value="Genomic_DNA"/>
</dbReference>
<dbReference type="SUPFAM" id="SSF47762">
    <property type="entry name" value="PAH2 domain"/>
    <property type="match status" value="1"/>
</dbReference>
<keyword evidence="4 5" id="KW-0539">Nucleus</keyword>
<comment type="subcellular location">
    <subcellularLocation>
        <location evidence="1 5">Nucleus</location>
    </subcellularLocation>
</comment>
<keyword evidence="3" id="KW-0804">Transcription</keyword>
<evidence type="ECO:0000256" key="4">
    <source>
        <dbReference type="ARBA" id="ARBA00023242"/>
    </source>
</evidence>
<evidence type="ECO:0000256" key="1">
    <source>
        <dbReference type="ARBA" id="ARBA00004123"/>
    </source>
</evidence>
<evidence type="ECO:0000313" key="6">
    <source>
        <dbReference type="EMBL" id="EDO30934.1"/>
    </source>
</evidence>
<dbReference type="PANTHER" id="PTHR16088:SF3">
    <property type="entry name" value="GON-4-LIKE PROTEIN"/>
    <property type="match status" value="1"/>
</dbReference>
<dbReference type="GO" id="GO:0005634">
    <property type="term" value="C:nucleus"/>
    <property type="evidence" value="ECO:0007669"/>
    <property type="project" value="UniProtKB-SubCell"/>
</dbReference>
<dbReference type="InterPro" id="IPR003822">
    <property type="entry name" value="PAH"/>
</dbReference>
<dbReference type="Pfam" id="PF02671">
    <property type="entry name" value="PAH"/>
    <property type="match status" value="1"/>
</dbReference>
<evidence type="ECO:0000313" key="7">
    <source>
        <dbReference type="Proteomes" id="UP000001593"/>
    </source>
</evidence>
<proteinExistence type="predicted"/>
<dbReference type="AlphaFoldDB" id="A7SZC1"/>
<organism evidence="6 7">
    <name type="scientific">Nematostella vectensis</name>
    <name type="common">Starlet sea anemone</name>
    <dbReference type="NCBI Taxonomy" id="45351"/>
    <lineage>
        <taxon>Eukaryota</taxon>
        <taxon>Metazoa</taxon>
        <taxon>Cnidaria</taxon>
        <taxon>Anthozoa</taxon>
        <taxon>Hexacorallia</taxon>
        <taxon>Actiniaria</taxon>
        <taxon>Edwardsiidae</taxon>
        <taxon>Nematostella</taxon>
    </lineage>
</organism>
<reference evidence="6 7" key="1">
    <citation type="journal article" date="2007" name="Science">
        <title>Sea anemone genome reveals ancestral eumetazoan gene repertoire and genomic organization.</title>
        <authorList>
            <person name="Putnam N.H."/>
            <person name="Srivastava M."/>
            <person name="Hellsten U."/>
            <person name="Dirks B."/>
            <person name="Chapman J."/>
            <person name="Salamov A."/>
            <person name="Terry A."/>
            <person name="Shapiro H."/>
            <person name="Lindquist E."/>
            <person name="Kapitonov V.V."/>
            <person name="Jurka J."/>
            <person name="Genikhovich G."/>
            <person name="Grigoriev I.V."/>
            <person name="Lucas S.M."/>
            <person name="Steele R.E."/>
            <person name="Finnerty J.R."/>
            <person name="Technau U."/>
            <person name="Martindale M.Q."/>
            <person name="Rokhsar D.S."/>
        </authorList>
    </citation>
    <scope>NUCLEOTIDE SEQUENCE [LARGE SCALE GENOMIC DNA]</scope>
    <source>
        <strain evidence="7">CH2 X CH6</strain>
    </source>
</reference>
<dbReference type="PhylomeDB" id="A7SZC1"/>
<evidence type="ECO:0000256" key="3">
    <source>
        <dbReference type="ARBA" id="ARBA00023163"/>
    </source>
</evidence>